<dbReference type="GO" id="GO:0051156">
    <property type="term" value="P:glucose 6-phosphate metabolic process"/>
    <property type="evidence" value="ECO:0007669"/>
    <property type="project" value="TreeGrafter"/>
</dbReference>
<dbReference type="CDD" id="cd05016">
    <property type="entry name" value="SIS_PGI_2"/>
    <property type="match status" value="1"/>
</dbReference>
<evidence type="ECO:0000256" key="3">
    <source>
        <dbReference type="ARBA" id="ARBA00023235"/>
    </source>
</evidence>
<dbReference type="EC" id="5.3.1.9" evidence="4"/>
<gene>
    <name evidence="5" type="ORF">SAMN05216495_11646</name>
</gene>
<name>A0A1H2ZW49_ACIFE</name>
<dbReference type="GO" id="GO:0006094">
    <property type="term" value="P:gluconeogenesis"/>
    <property type="evidence" value="ECO:0007669"/>
    <property type="project" value="UniProtKB-KW"/>
</dbReference>
<comment type="similarity">
    <text evidence="4">Belongs to the GPI family.</text>
</comment>
<evidence type="ECO:0000256" key="2">
    <source>
        <dbReference type="ARBA" id="ARBA00023152"/>
    </source>
</evidence>
<keyword evidence="1 4" id="KW-0312">Gluconeogenesis</keyword>
<comment type="catalytic activity">
    <reaction evidence="4">
        <text>alpha-D-glucose 6-phosphate = beta-D-fructose 6-phosphate</text>
        <dbReference type="Rhea" id="RHEA:11816"/>
        <dbReference type="ChEBI" id="CHEBI:57634"/>
        <dbReference type="ChEBI" id="CHEBI:58225"/>
        <dbReference type="EC" id="5.3.1.9"/>
    </reaction>
</comment>
<dbReference type="GO" id="GO:0004347">
    <property type="term" value="F:glucose-6-phosphate isomerase activity"/>
    <property type="evidence" value="ECO:0007669"/>
    <property type="project" value="UniProtKB-EC"/>
</dbReference>
<evidence type="ECO:0000256" key="4">
    <source>
        <dbReference type="RuleBase" id="RU000612"/>
    </source>
</evidence>
<accession>A0A1H2ZW49</accession>
<dbReference type="PRINTS" id="PR00662">
    <property type="entry name" value="G6PISOMERASE"/>
</dbReference>
<organism evidence="5 6">
    <name type="scientific">Acidaminococcus fermentans</name>
    <dbReference type="NCBI Taxonomy" id="905"/>
    <lineage>
        <taxon>Bacteria</taxon>
        <taxon>Bacillati</taxon>
        <taxon>Bacillota</taxon>
        <taxon>Negativicutes</taxon>
        <taxon>Acidaminococcales</taxon>
        <taxon>Acidaminococcaceae</taxon>
        <taxon>Acidaminococcus</taxon>
    </lineage>
</organism>
<keyword evidence="3 4" id="KW-0413">Isomerase</keyword>
<dbReference type="GO" id="GO:0006096">
    <property type="term" value="P:glycolytic process"/>
    <property type="evidence" value="ECO:0007669"/>
    <property type="project" value="UniProtKB-UniPathway"/>
</dbReference>
<dbReference type="InterPro" id="IPR035482">
    <property type="entry name" value="SIS_PGI_2"/>
</dbReference>
<dbReference type="InterPro" id="IPR046348">
    <property type="entry name" value="SIS_dom_sf"/>
</dbReference>
<keyword evidence="2 4" id="KW-0324">Glycolysis</keyword>
<evidence type="ECO:0000313" key="6">
    <source>
        <dbReference type="Proteomes" id="UP000182379"/>
    </source>
</evidence>
<dbReference type="AlphaFoldDB" id="A0A1H2ZW49"/>
<dbReference type="Proteomes" id="UP000182379">
    <property type="component" value="Unassembled WGS sequence"/>
</dbReference>
<dbReference type="Gene3D" id="3.40.50.10490">
    <property type="entry name" value="Glucose-6-phosphate isomerase like protein, domain 1"/>
    <property type="match status" value="2"/>
</dbReference>
<dbReference type="SUPFAM" id="SSF53697">
    <property type="entry name" value="SIS domain"/>
    <property type="match status" value="1"/>
</dbReference>
<evidence type="ECO:0000256" key="1">
    <source>
        <dbReference type="ARBA" id="ARBA00022432"/>
    </source>
</evidence>
<dbReference type="InterPro" id="IPR001672">
    <property type="entry name" value="G6P_Isomerase"/>
</dbReference>
<evidence type="ECO:0000313" key="5">
    <source>
        <dbReference type="EMBL" id="SDX20889.1"/>
    </source>
</evidence>
<dbReference type="PANTHER" id="PTHR11469">
    <property type="entry name" value="GLUCOSE-6-PHOSPHATE ISOMERASE"/>
    <property type="match status" value="1"/>
</dbReference>
<dbReference type="GO" id="GO:0048029">
    <property type="term" value="F:monosaccharide binding"/>
    <property type="evidence" value="ECO:0007669"/>
    <property type="project" value="TreeGrafter"/>
</dbReference>
<sequence length="479" mass="53271">MQETIVFSKGFSYHAANMLGEGRISPEEVEALAPRIRQAAAGVEKIRKEGWAKNHLSKDGNPEPIFFPRLPYPGSDSPNTPELLRKLADWGAKARAEEDAVVFCGVGGSYLGGKVLYDCCTSGYWAGQTAASRPEIFFAGNNVDPEDAEGIRIRLEAMARACREKQGRRLRVLLVPISKSGTTLEPTAAFLYFYSLLQDQGDLFQVDGTVVTDERMEQGPLNRLARKHGWPMFDVPNGVGGRFSVLSTPGMIVGAVLGMDLPELLRGAREMDQACRGDRLDTNPALLNAVLKFLGARNHGAVTEVFMPYAMRLKALGEWYVQLLAESLGKRKDREGNTVFYGRTPVVAIGTTDMHAQTQLHQDGRRDKVVQFLFIDSWKGRVKIRNPFPEIGEYAKYAGLDMGRALEVAMEANEEALASDRRMNALIRLSELNEYSLGQLFFFLMLSIAYEGELADVDAYDQPGVEIYKRLMGEKLKKR</sequence>
<dbReference type="Pfam" id="PF00342">
    <property type="entry name" value="PGI"/>
    <property type="match status" value="1"/>
</dbReference>
<reference evidence="5 6" key="1">
    <citation type="submission" date="2016-10" db="EMBL/GenBank/DDBJ databases">
        <authorList>
            <person name="Varghese N."/>
            <person name="Submissions S."/>
        </authorList>
    </citation>
    <scope>NUCLEOTIDE SEQUENCE [LARGE SCALE GENOMIC DNA]</scope>
    <source>
        <strain evidence="5 6">WCC6</strain>
    </source>
</reference>
<dbReference type="PANTHER" id="PTHR11469:SF1">
    <property type="entry name" value="GLUCOSE-6-PHOSPHATE ISOMERASE"/>
    <property type="match status" value="1"/>
</dbReference>
<proteinExistence type="inferred from homology"/>
<comment type="caution">
    <text evidence="5">The sequence shown here is derived from an EMBL/GenBank/DDBJ whole genome shotgun (WGS) entry which is preliminary data.</text>
</comment>
<dbReference type="PROSITE" id="PS51463">
    <property type="entry name" value="P_GLUCOSE_ISOMERASE_3"/>
    <property type="match status" value="1"/>
</dbReference>
<dbReference type="EMBL" id="FNOP01000016">
    <property type="protein sequence ID" value="SDX20889.1"/>
    <property type="molecule type" value="Genomic_DNA"/>
</dbReference>
<comment type="pathway">
    <text evidence="4">Carbohydrate degradation; glycolysis; D-glyceraldehyde 3-phosphate and glycerone phosphate from D-glucose: step 2/4.</text>
</comment>
<dbReference type="UniPathway" id="UPA00109">
    <property type="reaction ID" value="UER00181"/>
</dbReference>
<dbReference type="GO" id="GO:0097367">
    <property type="term" value="F:carbohydrate derivative binding"/>
    <property type="evidence" value="ECO:0007669"/>
    <property type="project" value="InterPro"/>
</dbReference>
<protein>
    <recommendedName>
        <fullName evidence="4">Glucose-6-phosphate isomerase</fullName>
        <ecNumber evidence="4">5.3.1.9</ecNumber>
    </recommendedName>
</protein>
<dbReference type="GO" id="GO:0005829">
    <property type="term" value="C:cytosol"/>
    <property type="evidence" value="ECO:0007669"/>
    <property type="project" value="TreeGrafter"/>
</dbReference>
<dbReference type="RefSeq" id="WP_074707789.1">
    <property type="nucleotide sequence ID" value="NZ_CALAKB010000009.1"/>
</dbReference>